<dbReference type="AlphaFoldDB" id="A0A1B2DH21"/>
<organism evidence="1">
    <name type="scientific">Paenibacillus sp. BIHB 4019</name>
    <dbReference type="NCBI Taxonomy" id="1870819"/>
    <lineage>
        <taxon>Bacteria</taxon>
        <taxon>Bacillati</taxon>
        <taxon>Bacillota</taxon>
        <taxon>Bacilli</taxon>
        <taxon>Bacillales</taxon>
        <taxon>Paenibacillaceae</taxon>
        <taxon>Paenibacillus</taxon>
    </lineage>
</organism>
<evidence type="ECO:0000313" key="1">
    <source>
        <dbReference type="EMBL" id="ANY67003.1"/>
    </source>
</evidence>
<dbReference type="SUPFAM" id="SSF54631">
    <property type="entry name" value="CBS-domain pair"/>
    <property type="match status" value="1"/>
</dbReference>
<evidence type="ECO:0008006" key="2">
    <source>
        <dbReference type="Google" id="ProtNLM"/>
    </source>
</evidence>
<accession>A0A1B2DH21</accession>
<dbReference type="RefSeq" id="WP_099518272.1">
    <property type="nucleotide sequence ID" value="NZ_CP016808.1"/>
</dbReference>
<sequence>MTGYASDAAAPTFVPQLNTSQTCYEALQLLRSYPEAPCAVVCNSLAEPVGLVMRDRFFLQLSSSFLGYYQTDITKLMNTRFLSIVAPSADTGLSPDTISSMKNKAIDLHPELRSDCIVITNEQGQFVGIIDVAASETAPAYV</sequence>
<reference evidence="1" key="1">
    <citation type="submission" date="2016-08" db="EMBL/GenBank/DDBJ databases">
        <title>Complete Genome Seqeunce of Paenibacillus sp. BIHB 4019 from tea rhizoplane.</title>
        <authorList>
            <person name="Thakur R."/>
            <person name="Swarnkar M.K."/>
            <person name="Gulati A."/>
        </authorList>
    </citation>
    <scope>NUCLEOTIDE SEQUENCE [LARGE SCALE GENOMIC DNA]</scope>
    <source>
        <strain evidence="1">BIHB4019</strain>
    </source>
</reference>
<name>A0A1B2DH21_9BACL</name>
<proteinExistence type="predicted"/>
<gene>
    <name evidence="1" type="ORF">BBD42_11375</name>
</gene>
<protein>
    <recommendedName>
        <fullName evidence="2">CBS domain-containing protein</fullName>
    </recommendedName>
</protein>
<dbReference type="Gene3D" id="3.10.580.10">
    <property type="entry name" value="CBS-domain"/>
    <property type="match status" value="1"/>
</dbReference>
<dbReference type="EMBL" id="CP016808">
    <property type="protein sequence ID" value="ANY67003.1"/>
    <property type="molecule type" value="Genomic_DNA"/>
</dbReference>
<dbReference type="InterPro" id="IPR046342">
    <property type="entry name" value="CBS_dom_sf"/>
</dbReference>